<reference evidence="3 4" key="1">
    <citation type="journal article" date="2016" name="Nat. Commun.">
        <title>Extremotolerant tardigrade genome and improved radiotolerance of human cultured cells by tardigrade-unique protein.</title>
        <authorList>
            <person name="Hashimoto T."/>
            <person name="Horikawa D.D."/>
            <person name="Saito Y."/>
            <person name="Kuwahara H."/>
            <person name="Kozuka-Hata H."/>
            <person name="Shin-I T."/>
            <person name="Minakuchi Y."/>
            <person name="Ohishi K."/>
            <person name="Motoyama A."/>
            <person name="Aizu T."/>
            <person name="Enomoto A."/>
            <person name="Kondo K."/>
            <person name="Tanaka S."/>
            <person name="Hara Y."/>
            <person name="Koshikawa S."/>
            <person name="Sagara H."/>
            <person name="Miura T."/>
            <person name="Yokobori S."/>
            <person name="Miyagawa K."/>
            <person name="Suzuki Y."/>
            <person name="Kubo T."/>
            <person name="Oyama M."/>
            <person name="Kohara Y."/>
            <person name="Fujiyama A."/>
            <person name="Arakawa K."/>
            <person name="Katayama T."/>
            <person name="Toyoda A."/>
            <person name="Kunieda T."/>
        </authorList>
    </citation>
    <scope>NUCLEOTIDE SEQUENCE [LARGE SCALE GENOMIC DNA]</scope>
    <source>
        <strain evidence="3 4">YOKOZUNA-1</strain>
    </source>
</reference>
<dbReference type="Pfam" id="PF03184">
    <property type="entry name" value="DDE_1"/>
    <property type="match status" value="1"/>
</dbReference>
<feature type="region of interest" description="Disordered" evidence="1">
    <location>
        <begin position="383"/>
        <end position="441"/>
    </location>
</feature>
<evidence type="ECO:0000259" key="2">
    <source>
        <dbReference type="Pfam" id="PF03184"/>
    </source>
</evidence>
<dbReference type="GO" id="GO:0003676">
    <property type="term" value="F:nucleic acid binding"/>
    <property type="evidence" value="ECO:0007669"/>
    <property type="project" value="InterPro"/>
</dbReference>
<name>A0A1D1VXL4_RAMVA</name>
<feature type="compositionally biased region" description="Basic residues" evidence="1">
    <location>
        <begin position="383"/>
        <end position="400"/>
    </location>
</feature>
<comment type="caution">
    <text evidence="3">The sequence shown here is derived from an EMBL/GenBank/DDBJ whole genome shotgun (WGS) entry which is preliminary data.</text>
</comment>
<dbReference type="EMBL" id="BDGG01000013">
    <property type="protein sequence ID" value="GAV06170.1"/>
    <property type="molecule type" value="Genomic_DNA"/>
</dbReference>
<evidence type="ECO:0000313" key="3">
    <source>
        <dbReference type="EMBL" id="GAV06170.1"/>
    </source>
</evidence>
<accession>A0A1D1VXL4</accession>
<dbReference type="Proteomes" id="UP000186922">
    <property type="component" value="Unassembled WGS sequence"/>
</dbReference>
<dbReference type="InterPro" id="IPR004875">
    <property type="entry name" value="DDE_SF_endonuclease_dom"/>
</dbReference>
<evidence type="ECO:0000256" key="1">
    <source>
        <dbReference type="SAM" id="MobiDB-lite"/>
    </source>
</evidence>
<evidence type="ECO:0000313" key="4">
    <source>
        <dbReference type="Proteomes" id="UP000186922"/>
    </source>
</evidence>
<feature type="compositionally biased region" description="Basic residues" evidence="1">
    <location>
        <begin position="432"/>
        <end position="441"/>
    </location>
</feature>
<protein>
    <recommendedName>
        <fullName evidence="2">DDE-1 domain-containing protein</fullName>
    </recommendedName>
</protein>
<gene>
    <name evidence="3" type="primary">RvY_16197-1</name>
    <name evidence="3" type="synonym">RvY_16197.1</name>
    <name evidence="3" type="ORF">RvY_16197</name>
</gene>
<proteinExistence type="predicted"/>
<dbReference type="OrthoDB" id="10031330at2759"/>
<keyword evidence="4" id="KW-1185">Reference proteome</keyword>
<organism evidence="3 4">
    <name type="scientific">Ramazzottius varieornatus</name>
    <name type="common">Water bear</name>
    <name type="synonym">Tardigrade</name>
    <dbReference type="NCBI Taxonomy" id="947166"/>
    <lineage>
        <taxon>Eukaryota</taxon>
        <taxon>Metazoa</taxon>
        <taxon>Ecdysozoa</taxon>
        <taxon>Tardigrada</taxon>
        <taxon>Eutardigrada</taxon>
        <taxon>Parachela</taxon>
        <taxon>Hypsibioidea</taxon>
        <taxon>Ramazzottiidae</taxon>
        <taxon>Ramazzottius</taxon>
    </lineage>
</organism>
<feature type="domain" description="DDE-1" evidence="2">
    <location>
        <begin position="114"/>
        <end position="211"/>
    </location>
</feature>
<sequence length="441" mass="48685">MGRGTKHSPEEMKGLAQVLTQYETVLHQLVAQEISRRLTSNVDRKKAREWDKEKAQSYVALLSEHHAAGYLTEPEGIFNLDESGFILGYKRDRVYTEAGVKQAIAHTEGTTRVQVTVLFCGDATGRMLRPLVLYDGKVQLESMHRGTDDKLYVAVNDSGTMDADVLTDYFRKEVIANMTAQKNIVFMDGHHSHVLNVQLFTLCEKSEKDIQTFSGHMALLCTPLAHKFSFDFESVKAGFRKTGIFPFDPEAIRQTVDKTPTRNDQQQNPLLDKHHQSLQTIDVILRKGLNFDSEKVDSCLDSIVNVGTGHRTVAERIASAAGKTFAQMKPKKQRQLTDKRLARDRGVNLLGADYRSGIDDRTAAKAAKHAALVLQEAPAVISKKKSVGRPKKPVAGKPAKKAGSGPKKAAGRPKKTVGAAPQTEPVSTTVRKSSRQAAKKS</sequence>
<dbReference type="AlphaFoldDB" id="A0A1D1VXL4"/>